<gene>
    <name evidence="1" type="ORF">DWE98_02125</name>
</gene>
<evidence type="ECO:0000313" key="2">
    <source>
        <dbReference type="Proteomes" id="UP000255207"/>
    </source>
</evidence>
<comment type="caution">
    <text evidence="1">The sequence shown here is derived from an EMBL/GenBank/DDBJ whole genome shotgun (WGS) entry which is preliminary data.</text>
</comment>
<dbReference type="RefSeq" id="WP_114827490.1">
    <property type="nucleotide sequence ID" value="NZ_QQTO01000019.1"/>
</dbReference>
<sequence length="248" mass="27377">MLFASPVLADDDDDEPDPAKIVFFGSLEAGPGKTFTSFGSKQAFGADGLDAGGFRLMNKLGLSREQARRLVPRGKAYKVESQFLIGYEWRFSDSFFSLYAGPDIEAEYRELGCGCYYGVSRISARLQADLWATPTDATMVQLSAYVSGLDRRAWGRLALGHKIDRGLHLGPEVELYRQSGYDKLRVGLHLTGLRLFGATWRLSGGWEDTSDRDVGAYATLGVHWTESSTALPAGSLPLPFQRRPQIRP</sequence>
<dbReference type="AlphaFoldDB" id="A0A370LBM0"/>
<accession>A0A370LBM0</accession>
<dbReference type="EMBL" id="QQTP01000001">
    <property type="protein sequence ID" value="RDJ29372.1"/>
    <property type="molecule type" value="Genomic_DNA"/>
</dbReference>
<evidence type="ECO:0000313" key="1">
    <source>
        <dbReference type="EMBL" id="RDJ29372.1"/>
    </source>
</evidence>
<dbReference type="Proteomes" id="UP000255207">
    <property type="component" value="Unassembled WGS sequence"/>
</dbReference>
<dbReference type="OrthoDB" id="7991172at2"/>
<keyword evidence="2" id="KW-1185">Reference proteome</keyword>
<dbReference type="Pfam" id="PF17036">
    <property type="entry name" value="CBP_BcsS"/>
    <property type="match status" value="1"/>
</dbReference>
<proteinExistence type="predicted"/>
<protein>
    <submittedName>
        <fullName evidence="1">Cellulose biosynthesis protein BcsS</fullName>
    </submittedName>
</protein>
<name>A0A370LBM0_9HYPH</name>
<reference evidence="2" key="1">
    <citation type="submission" date="2018-07" db="EMBL/GenBank/DDBJ databases">
        <authorList>
            <person name="Safronova V.I."/>
            <person name="Chirak E.R."/>
            <person name="Sazanova A.L."/>
        </authorList>
    </citation>
    <scope>NUCLEOTIDE SEQUENCE [LARGE SCALE GENOMIC DNA]</scope>
    <source>
        <strain evidence="2">RCAM04685</strain>
    </source>
</reference>
<organism evidence="1 2">
    <name type="scientific">Bosea caraganae</name>
    <dbReference type="NCBI Taxonomy" id="2763117"/>
    <lineage>
        <taxon>Bacteria</taxon>
        <taxon>Pseudomonadati</taxon>
        <taxon>Pseudomonadota</taxon>
        <taxon>Alphaproteobacteria</taxon>
        <taxon>Hyphomicrobiales</taxon>
        <taxon>Boseaceae</taxon>
        <taxon>Bosea</taxon>
    </lineage>
</organism>
<dbReference type="InterPro" id="IPR031485">
    <property type="entry name" value="CBP_BcsS"/>
</dbReference>